<gene>
    <name evidence="2" type="ORF">EAG_02454</name>
</gene>
<accession>E2AC45</accession>
<feature type="domain" description="Phospholipase A2-like" evidence="1">
    <location>
        <begin position="2"/>
        <end position="63"/>
    </location>
</feature>
<dbReference type="InterPro" id="IPR013607">
    <property type="entry name" value="Phospholipase_A2-like"/>
</dbReference>
<dbReference type="Pfam" id="PF08398">
    <property type="entry name" value="Phospholip_A2_4"/>
    <property type="match status" value="1"/>
</dbReference>
<evidence type="ECO:0000313" key="3">
    <source>
        <dbReference type="Proteomes" id="UP000000311"/>
    </source>
</evidence>
<name>E2AC45_CAMFO</name>
<dbReference type="Proteomes" id="UP000000311">
    <property type="component" value="Unassembled WGS sequence"/>
</dbReference>
<feature type="non-terminal residue" evidence="2">
    <location>
        <position position="1"/>
    </location>
</feature>
<dbReference type="GO" id="GO:0005198">
    <property type="term" value="F:structural molecule activity"/>
    <property type="evidence" value="ECO:0007669"/>
    <property type="project" value="InterPro"/>
</dbReference>
<evidence type="ECO:0000313" key="2">
    <source>
        <dbReference type="EMBL" id="EFN68993.1"/>
    </source>
</evidence>
<dbReference type="InParanoid" id="E2AC45"/>
<dbReference type="AlphaFoldDB" id="E2AC45"/>
<sequence length="74" mass="8490">EFHIPGYQFCGPGTRLRKRLARGDRGINLLDAAWREHDIAYSRSNDLTERHAADKILAEKARNRIGARDSTVRE</sequence>
<proteinExistence type="predicted"/>
<protein>
    <recommendedName>
        <fullName evidence="1">Phospholipase A2-like domain-containing protein</fullName>
    </recommendedName>
</protein>
<dbReference type="EMBL" id="GL438406">
    <property type="protein sequence ID" value="EFN68993.1"/>
    <property type="molecule type" value="Genomic_DNA"/>
</dbReference>
<keyword evidence="3" id="KW-1185">Reference proteome</keyword>
<organism evidence="3">
    <name type="scientific">Camponotus floridanus</name>
    <name type="common">Florida carpenter ant</name>
    <dbReference type="NCBI Taxonomy" id="104421"/>
    <lineage>
        <taxon>Eukaryota</taxon>
        <taxon>Metazoa</taxon>
        <taxon>Ecdysozoa</taxon>
        <taxon>Arthropoda</taxon>
        <taxon>Hexapoda</taxon>
        <taxon>Insecta</taxon>
        <taxon>Pterygota</taxon>
        <taxon>Neoptera</taxon>
        <taxon>Endopterygota</taxon>
        <taxon>Hymenoptera</taxon>
        <taxon>Apocrita</taxon>
        <taxon>Aculeata</taxon>
        <taxon>Formicoidea</taxon>
        <taxon>Formicidae</taxon>
        <taxon>Formicinae</taxon>
        <taxon>Camponotus</taxon>
    </lineage>
</organism>
<dbReference type="OMA" id="HAMDKIL"/>
<evidence type="ECO:0000259" key="1">
    <source>
        <dbReference type="Pfam" id="PF08398"/>
    </source>
</evidence>
<reference evidence="2 3" key="1">
    <citation type="journal article" date="2010" name="Science">
        <title>Genomic comparison of the ants Camponotus floridanus and Harpegnathos saltator.</title>
        <authorList>
            <person name="Bonasio R."/>
            <person name="Zhang G."/>
            <person name="Ye C."/>
            <person name="Mutti N.S."/>
            <person name="Fang X."/>
            <person name="Qin N."/>
            <person name="Donahue G."/>
            <person name="Yang P."/>
            <person name="Li Q."/>
            <person name="Li C."/>
            <person name="Zhang P."/>
            <person name="Huang Z."/>
            <person name="Berger S.L."/>
            <person name="Reinberg D."/>
            <person name="Wang J."/>
            <person name="Liebig J."/>
        </authorList>
    </citation>
    <scope>NUCLEOTIDE SEQUENCE [LARGE SCALE GENOMIC DNA]</scope>
    <source>
        <strain evidence="3">C129</strain>
    </source>
</reference>
<feature type="non-terminal residue" evidence="2">
    <location>
        <position position="74"/>
    </location>
</feature>